<evidence type="ECO:0008006" key="3">
    <source>
        <dbReference type="Google" id="ProtNLM"/>
    </source>
</evidence>
<protein>
    <recommendedName>
        <fullName evidence="3">Hexosyltransferase</fullName>
    </recommendedName>
</protein>
<dbReference type="EMBL" id="JBGBPQ010000004">
    <property type="protein sequence ID" value="KAL1525223.1"/>
    <property type="molecule type" value="Genomic_DNA"/>
</dbReference>
<evidence type="ECO:0000313" key="2">
    <source>
        <dbReference type="Proteomes" id="UP001515480"/>
    </source>
</evidence>
<comment type="caution">
    <text evidence="1">The sequence shown here is derived from an EMBL/GenBank/DDBJ whole genome shotgun (WGS) entry which is preliminary data.</text>
</comment>
<reference evidence="1 2" key="1">
    <citation type="journal article" date="2024" name="Science">
        <title>Giant polyketide synthase enzymes in the biosynthesis of giant marine polyether toxins.</title>
        <authorList>
            <person name="Fallon T.R."/>
            <person name="Shende V.V."/>
            <person name="Wierzbicki I.H."/>
            <person name="Pendleton A.L."/>
            <person name="Watervoot N.F."/>
            <person name="Auber R.P."/>
            <person name="Gonzalez D.J."/>
            <person name="Wisecaver J.H."/>
            <person name="Moore B.S."/>
        </authorList>
    </citation>
    <scope>NUCLEOTIDE SEQUENCE [LARGE SCALE GENOMIC DNA]</scope>
    <source>
        <strain evidence="1 2">12B1</strain>
    </source>
</reference>
<proteinExistence type="predicted"/>
<dbReference type="AlphaFoldDB" id="A0AB34JW46"/>
<keyword evidence="2" id="KW-1185">Reference proteome</keyword>
<name>A0AB34JW46_PRYPA</name>
<evidence type="ECO:0000313" key="1">
    <source>
        <dbReference type="EMBL" id="KAL1525223.1"/>
    </source>
</evidence>
<gene>
    <name evidence="1" type="ORF">AB1Y20_020090</name>
</gene>
<dbReference type="Proteomes" id="UP001515480">
    <property type="component" value="Unassembled WGS sequence"/>
</dbReference>
<organism evidence="1 2">
    <name type="scientific">Prymnesium parvum</name>
    <name type="common">Toxic golden alga</name>
    <dbReference type="NCBI Taxonomy" id="97485"/>
    <lineage>
        <taxon>Eukaryota</taxon>
        <taxon>Haptista</taxon>
        <taxon>Haptophyta</taxon>
        <taxon>Prymnesiophyceae</taxon>
        <taxon>Prymnesiales</taxon>
        <taxon>Prymnesiaceae</taxon>
        <taxon>Prymnesium</taxon>
    </lineage>
</organism>
<sequence length="523" mass="58100">MAITHPHDGHVLAIRMTAAAASEYANCSLPAGGTRYRLDIPGRPAECNWLDVVGHAVSTAWQGSRSKRRPWLAPPTRVPLESSHGVPPLLLLGVLSGSVARRHLVRCTWGGVLLRLPGGVRLRFVVGNGGSDQDSPDILHVPVDEYLQGGKKNGQWVKNRARTFSMYSTWVKFVYFLRFAATQPEAAVGIADDDVFIQPHMLLAHVSLLHQHASSNTHDSDWIAGAFEWYSLRSESLLASGWARDLQSALWKAQRPWRNCSPEGVGWSLLPTGQVGPELPASAARAADACYGPFGFIKGPLMLLSLSVVRWVVRCASFESDVRRASELAEGKQTGVAAARFERLPQDVILGSWLRHHPRIRYVRIAFFGAWCEEFRHVGELHRLLVAHRVPWDQYRWLLQQTELLWARAHSFPRPYANGRLRCTGAPCQPGLCAHLQSQRACAIEVTVPWDAKELPYNEAQVLRQEMGCARCNCWVTNAGVKTYAGGRCNFSRLAIPALPQHCWLPSGALPKLARHIAESRTS</sequence>
<accession>A0AB34JW46</accession>